<organism evidence="3">
    <name type="scientific">Florenciella parvula</name>
    <dbReference type="NCBI Taxonomy" id="236787"/>
    <lineage>
        <taxon>Eukaryota</taxon>
        <taxon>Sar</taxon>
        <taxon>Stramenopiles</taxon>
        <taxon>Ochrophyta</taxon>
        <taxon>Dictyochophyceae</taxon>
        <taxon>Florenciellales</taxon>
        <taxon>Florenciella</taxon>
    </lineage>
</organism>
<reference evidence="3" key="1">
    <citation type="submission" date="2021-01" db="EMBL/GenBank/DDBJ databases">
        <authorList>
            <person name="Corre E."/>
            <person name="Pelletier E."/>
            <person name="Niang G."/>
            <person name="Scheremetjew M."/>
            <person name="Finn R."/>
            <person name="Kale V."/>
            <person name="Holt S."/>
            <person name="Cochrane G."/>
            <person name="Meng A."/>
            <person name="Brown T."/>
            <person name="Cohen L."/>
        </authorList>
    </citation>
    <scope>NUCLEOTIDE SEQUENCE</scope>
    <source>
        <strain evidence="3">RCC1693</strain>
    </source>
</reference>
<dbReference type="AlphaFoldDB" id="A0A6T7DBL1"/>
<feature type="compositionally biased region" description="Basic and acidic residues" evidence="1">
    <location>
        <begin position="99"/>
        <end position="120"/>
    </location>
</feature>
<gene>
    <name evidence="2" type="ORF">FPAR1323_LOCUS5031</name>
    <name evidence="3" type="ORF">FPAR1323_LOCUS5032</name>
</gene>
<name>A0A6T7DBL1_9STRA</name>
<feature type="compositionally biased region" description="Basic and acidic residues" evidence="1">
    <location>
        <begin position="81"/>
        <end position="90"/>
    </location>
</feature>
<dbReference type="EMBL" id="HBGT01009202">
    <property type="protein sequence ID" value="CAD9401352.1"/>
    <property type="molecule type" value="Transcribed_RNA"/>
</dbReference>
<evidence type="ECO:0000313" key="3">
    <source>
        <dbReference type="EMBL" id="CAD9401352.1"/>
    </source>
</evidence>
<accession>A0A6T7DBL1</accession>
<evidence type="ECO:0000256" key="1">
    <source>
        <dbReference type="SAM" id="MobiDB-lite"/>
    </source>
</evidence>
<feature type="region of interest" description="Disordered" evidence="1">
    <location>
        <begin position="1"/>
        <end position="120"/>
    </location>
</feature>
<dbReference type="EMBL" id="HBGT01009201">
    <property type="protein sequence ID" value="CAD9401347.1"/>
    <property type="molecule type" value="Transcribed_RNA"/>
</dbReference>
<proteinExistence type="predicted"/>
<protein>
    <submittedName>
        <fullName evidence="3">Uncharacterized protein</fullName>
    </submittedName>
</protein>
<evidence type="ECO:0000313" key="2">
    <source>
        <dbReference type="EMBL" id="CAD9401347.1"/>
    </source>
</evidence>
<sequence>MASRSRPGMMRSDRTAPSVRDMASAGGSMRARVLRTDGGPSVADVAAAGGSIRPRMQRSDGAGQPAVSDLSKAGRTQRMAGRPEMKRTDNAAKNAETLTHLRDLGRKAHEHPHDDREHHELAKDGISIFVHGYFS</sequence>